<name>A0A1N6YQB0_9RHOO</name>
<sequence length="83" mass="9454">MAEKYPQLRANVIAILRSIAPEVEADELRDDRPLRQQVDLDSMDWLNFLIGISEQLKVSIPEADYGRLVTLGNLLDYLRAKLG</sequence>
<protein>
    <submittedName>
        <fullName evidence="2">Acyl carrier protein</fullName>
    </submittedName>
</protein>
<evidence type="ECO:0000259" key="1">
    <source>
        <dbReference type="Pfam" id="PF00550"/>
    </source>
</evidence>
<dbReference type="OrthoDB" id="9810922at2"/>
<proteinExistence type="predicted"/>
<feature type="domain" description="Carrier" evidence="1">
    <location>
        <begin position="15"/>
        <end position="78"/>
    </location>
</feature>
<reference evidence="3" key="1">
    <citation type="submission" date="2017-01" db="EMBL/GenBank/DDBJ databases">
        <authorList>
            <person name="Varghese N."/>
            <person name="Submissions S."/>
        </authorList>
    </citation>
    <scope>NUCLEOTIDE SEQUENCE [LARGE SCALE GENOMIC DNA]</scope>
    <source>
        <strain evidence="3">ATCC 51758</strain>
    </source>
</reference>
<dbReference type="EMBL" id="FTMD01000010">
    <property type="protein sequence ID" value="SIR16838.1"/>
    <property type="molecule type" value="Genomic_DNA"/>
</dbReference>
<dbReference type="InterPro" id="IPR036736">
    <property type="entry name" value="ACP-like_sf"/>
</dbReference>
<dbReference type="Pfam" id="PF00550">
    <property type="entry name" value="PP-binding"/>
    <property type="match status" value="1"/>
</dbReference>
<dbReference type="Proteomes" id="UP000186819">
    <property type="component" value="Unassembled WGS sequence"/>
</dbReference>
<keyword evidence="3" id="KW-1185">Reference proteome</keyword>
<evidence type="ECO:0000313" key="2">
    <source>
        <dbReference type="EMBL" id="SIR16838.1"/>
    </source>
</evidence>
<dbReference type="AlphaFoldDB" id="A0A1N6YQB0"/>
<dbReference type="STRING" id="34027.SAMN05421829_110175"/>
<dbReference type="InterPro" id="IPR009081">
    <property type="entry name" value="PP-bd_ACP"/>
</dbReference>
<dbReference type="SUPFAM" id="SSF47336">
    <property type="entry name" value="ACP-like"/>
    <property type="match status" value="1"/>
</dbReference>
<gene>
    <name evidence="2" type="ORF">SAMN05421829_110175</name>
</gene>
<dbReference type="Gene3D" id="1.10.1200.10">
    <property type="entry name" value="ACP-like"/>
    <property type="match status" value="1"/>
</dbReference>
<dbReference type="RefSeq" id="WP_076603111.1">
    <property type="nucleotide sequence ID" value="NZ_FTMD01000010.1"/>
</dbReference>
<accession>A0A1N6YQB0</accession>
<evidence type="ECO:0000313" key="3">
    <source>
        <dbReference type="Proteomes" id="UP000186819"/>
    </source>
</evidence>
<organism evidence="2 3">
    <name type="scientific">Aromatoleum tolulyticum</name>
    <dbReference type="NCBI Taxonomy" id="34027"/>
    <lineage>
        <taxon>Bacteria</taxon>
        <taxon>Pseudomonadati</taxon>
        <taxon>Pseudomonadota</taxon>
        <taxon>Betaproteobacteria</taxon>
        <taxon>Rhodocyclales</taxon>
        <taxon>Rhodocyclaceae</taxon>
        <taxon>Aromatoleum</taxon>
    </lineage>
</organism>